<dbReference type="Pfam" id="PF06144">
    <property type="entry name" value="DNA_pol3_delta"/>
    <property type="match status" value="1"/>
</dbReference>
<dbReference type="GO" id="GO:0003887">
    <property type="term" value="F:DNA-directed DNA polymerase activity"/>
    <property type="evidence" value="ECO:0007669"/>
    <property type="project" value="UniProtKB-EC"/>
</dbReference>
<dbReference type="Gene3D" id="1.20.272.10">
    <property type="match status" value="1"/>
</dbReference>
<comment type="caution">
    <text evidence="11">The sequence shown here is derived from an EMBL/GenBank/DDBJ whole genome shotgun (WGS) entry which is preliminary data.</text>
</comment>
<evidence type="ECO:0000256" key="4">
    <source>
        <dbReference type="ARBA" id="ARBA00022695"/>
    </source>
</evidence>
<dbReference type="Gene3D" id="1.10.8.60">
    <property type="match status" value="1"/>
</dbReference>
<dbReference type="PANTHER" id="PTHR34388">
    <property type="entry name" value="DNA POLYMERASE III SUBUNIT DELTA"/>
    <property type="match status" value="1"/>
</dbReference>
<evidence type="ECO:0000259" key="9">
    <source>
        <dbReference type="Pfam" id="PF06144"/>
    </source>
</evidence>
<dbReference type="InterPro" id="IPR005790">
    <property type="entry name" value="DNA_polIII_delta"/>
</dbReference>
<keyword evidence="6" id="KW-0239">DNA-directed DNA polymerase</keyword>
<feature type="domain" description="DNA polymerase III delta N-terminal" evidence="9">
    <location>
        <begin position="19"/>
        <end position="137"/>
    </location>
</feature>
<evidence type="ECO:0000256" key="5">
    <source>
        <dbReference type="ARBA" id="ARBA00022705"/>
    </source>
</evidence>
<keyword evidence="5" id="KW-0235">DNA replication</keyword>
<protein>
    <recommendedName>
        <fullName evidence="2">DNA polymerase III subunit delta</fullName>
        <ecNumber evidence="1">2.7.7.7</ecNumber>
    </recommendedName>
</protein>
<comment type="similarity">
    <text evidence="7">Belongs to the DNA polymerase HolA subunit family.</text>
</comment>
<keyword evidence="12" id="KW-1185">Reference proteome</keyword>
<dbReference type="InterPro" id="IPR010372">
    <property type="entry name" value="DNA_pol3_delta_N"/>
</dbReference>
<comment type="catalytic activity">
    <reaction evidence="8">
        <text>DNA(n) + a 2'-deoxyribonucleoside 5'-triphosphate = DNA(n+1) + diphosphate</text>
        <dbReference type="Rhea" id="RHEA:22508"/>
        <dbReference type="Rhea" id="RHEA-COMP:17339"/>
        <dbReference type="Rhea" id="RHEA-COMP:17340"/>
        <dbReference type="ChEBI" id="CHEBI:33019"/>
        <dbReference type="ChEBI" id="CHEBI:61560"/>
        <dbReference type="ChEBI" id="CHEBI:173112"/>
        <dbReference type="EC" id="2.7.7.7"/>
    </reaction>
</comment>
<dbReference type="NCBIfam" id="TIGR01128">
    <property type="entry name" value="holA"/>
    <property type="match status" value="1"/>
</dbReference>
<accession>A0ABS4IZ65</accession>
<dbReference type="RefSeq" id="WP_209974265.1">
    <property type="nucleotide sequence ID" value="NZ_JAGGLB010000015.1"/>
</dbReference>
<reference evidence="11 12" key="1">
    <citation type="submission" date="2021-03" db="EMBL/GenBank/DDBJ databases">
        <title>Genomic Encyclopedia of Type Strains, Phase IV (KMG-IV): sequencing the most valuable type-strain genomes for metagenomic binning, comparative biology and taxonomic classification.</title>
        <authorList>
            <person name="Goeker M."/>
        </authorList>
    </citation>
    <scope>NUCLEOTIDE SEQUENCE [LARGE SCALE GENOMIC DNA]</scope>
    <source>
        <strain evidence="11 12">DSM 26048</strain>
    </source>
</reference>
<dbReference type="EMBL" id="JAGGLB010000015">
    <property type="protein sequence ID" value="MBP1992887.1"/>
    <property type="molecule type" value="Genomic_DNA"/>
</dbReference>
<evidence type="ECO:0000259" key="10">
    <source>
        <dbReference type="Pfam" id="PF21694"/>
    </source>
</evidence>
<dbReference type="Proteomes" id="UP001519287">
    <property type="component" value="Unassembled WGS sequence"/>
</dbReference>
<keyword evidence="4 11" id="KW-0548">Nucleotidyltransferase</keyword>
<evidence type="ECO:0000256" key="8">
    <source>
        <dbReference type="ARBA" id="ARBA00049244"/>
    </source>
</evidence>
<dbReference type="InterPro" id="IPR008921">
    <property type="entry name" value="DNA_pol3_clamp-load_cplx_C"/>
</dbReference>
<evidence type="ECO:0000313" key="11">
    <source>
        <dbReference type="EMBL" id="MBP1992887.1"/>
    </source>
</evidence>
<keyword evidence="3 11" id="KW-0808">Transferase</keyword>
<evidence type="ECO:0000256" key="2">
    <source>
        <dbReference type="ARBA" id="ARBA00017703"/>
    </source>
</evidence>
<dbReference type="Pfam" id="PF21694">
    <property type="entry name" value="DNA_pol3_delta_C"/>
    <property type="match status" value="1"/>
</dbReference>
<dbReference type="InterPro" id="IPR027417">
    <property type="entry name" value="P-loop_NTPase"/>
</dbReference>
<evidence type="ECO:0000256" key="7">
    <source>
        <dbReference type="ARBA" id="ARBA00034754"/>
    </source>
</evidence>
<feature type="domain" description="DNA polymerase III delta subunit-like C-terminal" evidence="10">
    <location>
        <begin position="217"/>
        <end position="337"/>
    </location>
</feature>
<gene>
    <name evidence="11" type="ORF">J2Z66_004500</name>
</gene>
<dbReference type="SUPFAM" id="SSF48019">
    <property type="entry name" value="post-AAA+ oligomerization domain-like"/>
    <property type="match status" value="1"/>
</dbReference>
<evidence type="ECO:0000256" key="1">
    <source>
        <dbReference type="ARBA" id="ARBA00012417"/>
    </source>
</evidence>
<dbReference type="InterPro" id="IPR048466">
    <property type="entry name" value="DNA_pol3_delta-like_C"/>
</dbReference>
<proteinExistence type="inferred from homology"/>
<evidence type="ECO:0000256" key="3">
    <source>
        <dbReference type="ARBA" id="ARBA00022679"/>
    </source>
</evidence>
<evidence type="ECO:0000256" key="6">
    <source>
        <dbReference type="ARBA" id="ARBA00022932"/>
    </source>
</evidence>
<dbReference type="Gene3D" id="3.40.50.300">
    <property type="entry name" value="P-loop containing nucleotide triphosphate hydrolases"/>
    <property type="match status" value="1"/>
</dbReference>
<evidence type="ECO:0000313" key="12">
    <source>
        <dbReference type="Proteomes" id="UP001519287"/>
    </source>
</evidence>
<sequence>MDPKKALKNIQAGKPEPVYLCYGPEKYRRRAFIQALSDSLIEPEQREFAVSKFDLSETSLDSVLEDAETLPFMVPRKLIIASNALFFTGAKERTKIEQPIDKLLDYLKSPVDYTVIVFTVDADKLDERKKIVKLLKDRDAALPFLSLNPEELQTWVYKQAQNLGFSFSNEALEQIILYTGGDLQALSAEIEKISLYVGESGVASCEVVDQLVARSTEQNVFILIEDIVQLRLERAFVILEDLFMQREEPIKILMLIARQFRIIWQVKELVRQGYSHAQIASQIGLHPFAVKIAEGQAKKYDNAKLGQIIAQLADLDFQMKSGRIDKVLGLELFLLKLAA</sequence>
<organism evidence="11 12">
    <name type="scientific">Paenibacillus eucommiae</name>
    <dbReference type="NCBI Taxonomy" id="1355755"/>
    <lineage>
        <taxon>Bacteria</taxon>
        <taxon>Bacillati</taxon>
        <taxon>Bacillota</taxon>
        <taxon>Bacilli</taxon>
        <taxon>Bacillales</taxon>
        <taxon>Paenibacillaceae</taxon>
        <taxon>Paenibacillus</taxon>
    </lineage>
</organism>
<name>A0ABS4IZ65_9BACL</name>
<dbReference type="EC" id="2.7.7.7" evidence="1"/>
<dbReference type="PANTHER" id="PTHR34388:SF1">
    <property type="entry name" value="DNA POLYMERASE III SUBUNIT DELTA"/>
    <property type="match status" value="1"/>
</dbReference>
<dbReference type="SUPFAM" id="SSF52540">
    <property type="entry name" value="P-loop containing nucleoside triphosphate hydrolases"/>
    <property type="match status" value="1"/>
</dbReference>